<dbReference type="InterPro" id="IPR038899">
    <property type="entry name" value="METTL22"/>
</dbReference>
<gene>
    <name evidence="1" type="ORF">BDFB_002422</name>
</gene>
<dbReference type="PANTHER" id="PTHR23108">
    <property type="entry name" value="METHYLTRANSFERASE-RELATED"/>
    <property type="match status" value="1"/>
</dbReference>
<dbReference type="GO" id="GO:0032259">
    <property type="term" value="P:methylation"/>
    <property type="evidence" value="ECO:0007669"/>
    <property type="project" value="UniProtKB-KW"/>
</dbReference>
<dbReference type="GO" id="GO:0005634">
    <property type="term" value="C:nucleus"/>
    <property type="evidence" value="ECO:0007669"/>
    <property type="project" value="TreeGrafter"/>
</dbReference>
<dbReference type="EMBL" id="QDEB01067362">
    <property type="protein sequence ID" value="RZC35833.1"/>
    <property type="molecule type" value="Genomic_DNA"/>
</dbReference>
<dbReference type="InterPro" id="IPR029063">
    <property type="entry name" value="SAM-dependent_MTases_sf"/>
</dbReference>
<evidence type="ECO:0000313" key="2">
    <source>
        <dbReference type="Proteomes" id="UP000292052"/>
    </source>
</evidence>
<dbReference type="Pfam" id="PF10294">
    <property type="entry name" value="Methyltransf_16"/>
    <property type="match status" value="1"/>
</dbReference>
<keyword evidence="1" id="KW-0489">Methyltransferase</keyword>
<dbReference type="AlphaFoldDB" id="A0A482VT25"/>
<protein>
    <submittedName>
        <fullName evidence="1">Methyltransferase-like protein 22</fullName>
    </submittedName>
</protein>
<reference evidence="1 2" key="1">
    <citation type="submission" date="2017-03" db="EMBL/GenBank/DDBJ databases">
        <title>Genome of the blue death feigning beetle - Asbolus verrucosus.</title>
        <authorList>
            <person name="Rider S.D."/>
        </authorList>
    </citation>
    <scope>NUCLEOTIDE SEQUENCE [LARGE SCALE GENOMIC DNA]</scope>
    <source>
        <strain evidence="1">Butters</strain>
        <tissue evidence="1">Head and leg muscle</tissue>
    </source>
</reference>
<sequence length="208" mass="23759">MDDEDYTVSSELYQEYDYTSSSKPTVNKANAVSKFKFKHPPPPAKTDSDGDFIVSRKKSANKKVGIIEIDVDKGGLLQLIESNILRNKHLTKHPITVLELDFTSQVLPREIVATLAKIPIVIAADVIYDDVITEAFVRTVAHVLSKPPKRSVYIALEKRYVFTIADCDAVAPCYEYYMECLQKLENVHMEEVPLNFPQYFHYERVKEL</sequence>
<comment type="caution">
    <text evidence="1">The sequence shown here is derived from an EMBL/GenBank/DDBJ whole genome shotgun (WGS) entry which is preliminary data.</text>
</comment>
<dbReference type="GO" id="GO:0008276">
    <property type="term" value="F:protein methyltransferase activity"/>
    <property type="evidence" value="ECO:0007669"/>
    <property type="project" value="InterPro"/>
</dbReference>
<accession>A0A482VT25</accession>
<feature type="non-terminal residue" evidence="1">
    <location>
        <position position="208"/>
    </location>
</feature>
<organism evidence="1 2">
    <name type="scientific">Asbolus verrucosus</name>
    <name type="common">Desert ironclad beetle</name>
    <dbReference type="NCBI Taxonomy" id="1661398"/>
    <lineage>
        <taxon>Eukaryota</taxon>
        <taxon>Metazoa</taxon>
        <taxon>Ecdysozoa</taxon>
        <taxon>Arthropoda</taxon>
        <taxon>Hexapoda</taxon>
        <taxon>Insecta</taxon>
        <taxon>Pterygota</taxon>
        <taxon>Neoptera</taxon>
        <taxon>Endopterygota</taxon>
        <taxon>Coleoptera</taxon>
        <taxon>Polyphaga</taxon>
        <taxon>Cucujiformia</taxon>
        <taxon>Tenebrionidae</taxon>
        <taxon>Pimeliinae</taxon>
        <taxon>Asbolus</taxon>
    </lineage>
</organism>
<dbReference type="OrthoDB" id="46564at2759"/>
<name>A0A482VT25_ASBVE</name>
<dbReference type="STRING" id="1661398.A0A482VT25"/>
<dbReference type="InterPro" id="IPR019410">
    <property type="entry name" value="Methyltransf_16"/>
</dbReference>
<keyword evidence="1" id="KW-0808">Transferase</keyword>
<dbReference type="Gene3D" id="3.40.50.150">
    <property type="entry name" value="Vaccinia Virus protein VP39"/>
    <property type="match status" value="1"/>
</dbReference>
<evidence type="ECO:0000313" key="1">
    <source>
        <dbReference type="EMBL" id="RZC35833.1"/>
    </source>
</evidence>
<keyword evidence="2" id="KW-1185">Reference proteome</keyword>
<dbReference type="Proteomes" id="UP000292052">
    <property type="component" value="Unassembled WGS sequence"/>
</dbReference>
<proteinExistence type="predicted"/>
<dbReference type="PANTHER" id="PTHR23108:SF0">
    <property type="entry name" value="METHYLTRANSFERASE-LIKE PROTEIN 22"/>
    <property type="match status" value="1"/>
</dbReference>